<reference evidence="1 2" key="1">
    <citation type="submission" date="2018-01" db="EMBL/GenBank/DDBJ databases">
        <title>Bacillales members from the olive rhizosphere are effective biological control agents against Verticillium dahliae.</title>
        <authorList>
            <person name="Gomez-Lama C."/>
            <person name="Legarda G."/>
            <person name="Ruano-Rosa D."/>
            <person name="Pizarro-Tobias P."/>
            <person name="Valverde-Corredor A."/>
            <person name="Niqui J.L."/>
            <person name="Trivino J.C."/>
            <person name="Roca A."/>
            <person name="Mercado-Blanco J."/>
        </authorList>
    </citation>
    <scope>NUCLEOTIDE SEQUENCE [LARGE SCALE GENOMIC DNA]</scope>
    <source>
        <strain evidence="1 2">PIC167</strain>
    </source>
</reference>
<evidence type="ECO:0000313" key="1">
    <source>
        <dbReference type="EMBL" id="TKH45329.1"/>
    </source>
</evidence>
<protein>
    <submittedName>
        <fullName evidence="1">Uncharacterized protein</fullName>
    </submittedName>
</protein>
<name>A0A4U2Q294_9BACL</name>
<proteinExistence type="predicted"/>
<comment type="caution">
    <text evidence="1">The sequence shown here is derived from an EMBL/GenBank/DDBJ whole genome shotgun (WGS) entry which is preliminary data.</text>
</comment>
<sequence>MVRYLFNRFPLKQRAGVLKTADEFLSLLRYKKRQIKFGRWVLIRIRLKLQSGNLPFALLRILQHKHRIKQRISAHIPIHIELRNQFLERIVLMLVCLQCRFFDFLQIVKNCFLARWIISERKRADKHPD</sequence>
<dbReference type="AlphaFoldDB" id="A0A4U2Q294"/>
<evidence type="ECO:0000313" key="2">
    <source>
        <dbReference type="Proteomes" id="UP000308114"/>
    </source>
</evidence>
<dbReference type="EMBL" id="PNXQ01000007">
    <property type="protein sequence ID" value="TKH45329.1"/>
    <property type="molecule type" value="Genomic_DNA"/>
</dbReference>
<dbReference type="Proteomes" id="UP000308114">
    <property type="component" value="Unassembled WGS sequence"/>
</dbReference>
<organism evidence="1 2">
    <name type="scientific">Paenibacillus terrae</name>
    <dbReference type="NCBI Taxonomy" id="159743"/>
    <lineage>
        <taxon>Bacteria</taxon>
        <taxon>Bacillati</taxon>
        <taxon>Bacillota</taxon>
        <taxon>Bacilli</taxon>
        <taxon>Bacillales</taxon>
        <taxon>Paenibacillaceae</taxon>
        <taxon>Paenibacillus</taxon>
    </lineage>
</organism>
<gene>
    <name evidence="1" type="ORF">C1I60_07295</name>
</gene>
<accession>A0A4U2Q294</accession>